<dbReference type="EMBL" id="JBGMEL010000019">
    <property type="protein sequence ID" value="MFA0792118.1"/>
    <property type="molecule type" value="Genomic_DNA"/>
</dbReference>
<dbReference type="InterPro" id="IPR006015">
    <property type="entry name" value="Universal_stress_UspA"/>
</dbReference>
<dbReference type="PANTHER" id="PTHR46268:SF6">
    <property type="entry name" value="UNIVERSAL STRESS PROTEIN UP12"/>
    <property type="match status" value="1"/>
</dbReference>
<keyword evidence="2" id="KW-0963">Cytoplasm</keyword>
<accession>A0ABV4NRU4</accession>
<dbReference type="InterPro" id="IPR006016">
    <property type="entry name" value="UspA"/>
</dbReference>
<comment type="subcellular location">
    <subcellularLocation>
        <location evidence="2">Cytoplasm</location>
    </subcellularLocation>
</comment>
<dbReference type="CDD" id="cd00293">
    <property type="entry name" value="USP-like"/>
    <property type="match status" value="1"/>
</dbReference>
<evidence type="ECO:0000313" key="4">
    <source>
        <dbReference type="EMBL" id="MFA0792118.1"/>
    </source>
</evidence>
<dbReference type="PRINTS" id="PR01438">
    <property type="entry name" value="UNVRSLSTRESS"/>
</dbReference>
<keyword evidence="5" id="KW-1185">Reference proteome</keyword>
<dbReference type="PANTHER" id="PTHR46268">
    <property type="entry name" value="STRESS RESPONSE PROTEIN NHAX"/>
    <property type="match status" value="1"/>
</dbReference>
<feature type="domain" description="UspA" evidence="3">
    <location>
        <begin position="1"/>
        <end position="130"/>
    </location>
</feature>
<reference evidence="4 5" key="1">
    <citation type="submission" date="2024-08" db="EMBL/GenBank/DDBJ databases">
        <authorList>
            <person name="Ishaq N."/>
        </authorList>
    </citation>
    <scope>NUCLEOTIDE SEQUENCE [LARGE SCALE GENOMIC DNA]</scope>
    <source>
        <strain evidence="4 5">JCM 30400</strain>
    </source>
</reference>
<dbReference type="Gene3D" id="3.40.50.620">
    <property type="entry name" value="HUPs"/>
    <property type="match status" value="1"/>
</dbReference>
<organism evidence="4 5">
    <name type="scientific">Microbulbifer echini</name>
    <dbReference type="NCBI Taxonomy" id="1529067"/>
    <lineage>
        <taxon>Bacteria</taxon>
        <taxon>Pseudomonadati</taxon>
        <taxon>Pseudomonadota</taxon>
        <taxon>Gammaproteobacteria</taxon>
        <taxon>Cellvibrionales</taxon>
        <taxon>Microbulbiferaceae</taxon>
        <taxon>Microbulbifer</taxon>
    </lineage>
</organism>
<dbReference type="RefSeq" id="WP_299588992.1">
    <property type="nucleotide sequence ID" value="NZ_JBGMEL010000019.1"/>
</dbReference>
<evidence type="ECO:0000256" key="2">
    <source>
        <dbReference type="PIRNR" id="PIRNR006276"/>
    </source>
</evidence>
<evidence type="ECO:0000313" key="5">
    <source>
        <dbReference type="Proteomes" id="UP001569414"/>
    </source>
</evidence>
<gene>
    <name evidence="4" type="ORF">ACCI51_16330</name>
</gene>
<protein>
    <recommendedName>
        <fullName evidence="2">Universal stress protein</fullName>
    </recommendedName>
</protein>
<dbReference type="Proteomes" id="UP001569414">
    <property type="component" value="Unassembled WGS sequence"/>
</dbReference>
<evidence type="ECO:0000256" key="1">
    <source>
        <dbReference type="ARBA" id="ARBA00008791"/>
    </source>
</evidence>
<dbReference type="SUPFAM" id="SSF52402">
    <property type="entry name" value="Adenine nucleotide alpha hydrolases-like"/>
    <property type="match status" value="1"/>
</dbReference>
<sequence>MYKSILCAIEASQEGRYVLSKAVELCKQHDSKLIVLNVLPYSFLPKDYQRELKESAIPKFEEIVSDFGVAKRNRILKVGKPYEVICREAEKRNADLIVLGTHSKKGISSLIGSTANGIVNHAHCDVTLVRI</sequence>
<dbReference type="PIRSF" id="PIRSF006276">
    <property type="entry name" value="UspA"/>
    <property type="match status" value="1"/>
</dbReference>
<comment type="similarity">
    <text evidence="1 2">Belongs to the universal stress protein A family.</text>
</comment>
<evidence type="ECO:0000259" key="3">
    <source>
        <dbReference type="Pfam" id="PF00582"/>
    </source>
</evidence>
<proteinExistence type="inferred from homology"/>
<dbReference type="InterPro" id="IPR014729">
    <property type="entry name" value="Rossmann-like_a/b/a_fold"/>
</dbReference>
<comment type="caution">
    <text evidence="4">The sequence shown here is derived from an EMBL/GenBank/DDBJ whole genome shotgun (WGS) entry which is preliminary data.</text>
</comment>
<name>A0ABV4NRU4_9GAMM</name>
<dbReference type="Pfam" id="PF00582">
    <property type="entry name" value="Usp"/>
    <property type="match status" value="1"/>
</dbReference>